<dbReference type="Proteomes" id="UP000054270">
    <property type="component" value="Unassembled WGS sequence"/>
</dbReference>
<organism evidence="3 4">
    <name type="scientific">Hypholoma sublateritium (strain FD-334 SS-4)</name>
    <dbReference type="NCBI Taxonomy" id="945553"/>
    <lineage>
        <taxon>Eukaryota</taxon>
        <taxon>Fungi</taxon>
        <taxon>Dikarya</taxon>
        <taxon>Basidiomycota</taxon>
        <taxon>Agaricomycotina</taxon>
        <taxon>Agaricomycetes</taxon>
        <taxon>Agaricomycetidae</taxon>
        <taxon>Agaricales</taxon>
        <taxon>Agaricineae</taxon>
        <taxon>Strophariaceae</taxon>
        <taxon>Hypholoma</taxon>
    </lineage>
</organism>
<accession>A0A0D2L763</accession>
<dbReference type="PANTHER" id="PTHR11106">
    <property type="entry name" value="GANGLIOSIDE INDUCED DIFFERENTIATION ASSOCIATED PROTEIN 2-RELATED"/>
    <property type="match status" value="1"/>
</dbReference>
<feature type="compositionally biased region" description="Low complexity" evidence="1">
    <location>
        <begin position="9"/>
        <end position="22"/>
    </location>
</feature>
<dbReference type="PROSITE" id="PS51154">
    <property type="entry name" value="MACRO"/>
    <property type="match status" value="1"/>
</dbReference>
<dbReference type="CDD" id="cd02908">
    <property type="entry name" value="Macro_OAADPr_deacetylase"/>
    <property type="match status" value="1"/>
</dbReference>
<feature type="domain" description="Macro" evidence="2">
    <location>
        <begin position="57"/>
        <end position="239"/>
    </location>
</feature>
<dbReference type="SMART" id="SM00506">
    <property type="entry name" value="A1pp"/>
    <property type="match status" value="1"/>
</dbReference>
<sequence>MSEEDLAAPRSRSGSPSSSLSDSDLDDNIGMPAPTKLKDINTIAALYKSSVLKPAAKVQFQPNPSLLDRISLFQGDITRVDVDAIVNAANRSLLGGGGVDGAIHAAAGHKLLEECRGLNGCLTGESKITRGYKLPARHIIHTVGPVYTFRDKEEKAAQLTSCYKTSLELAVDNAIRHIAFPSISTGIYSYPIADATHIALNTARMFLDSEQGRKFERVIFVVWSNEDKHVYEKLIPEYFPPAENPEPVEATTETVDSGEEASPLKG</sequence>
<protein>
    <recommendedName>
        <fullName evidence="2">Macro domain-containing protein</fullName>
    </recommendedName>
</protein>
<dbReference type="Pfam" id="PF01661">
    <property type="entry name" value="Macro"/>
    <property type="match status" value="1"/>
</dbReference>
<reference evidence="4" key="1">
    <citation type="submission" date="2014-04" db="EMBL/GenBank/DDBJ databases">
        <title>Evolutionary Origins and Diversification of the Mycorrhizal Mutualists.</title>
        <authorList>
            <consortium name="DOE Joint Genome Institute"/>
            <consortium name="Mycorrhizal Genomics Consortium"/>
            <person name="Kohler A."/>
            <person name="Kuo A."/>
            <person name="Nagy L.G."/>
            <person name="Floudas D."/>
            <person name="Copeland A."/>
            <person name="Barry K.W."/>
            <person name="Cichocki N."/>
            <person name="Veneault-Fourrey C."/>
            <person name="LaButti K."/>
            <person name="Lindquist E.A."/>
            <person name="Lipzen A."/>
            <person name="Lundell T."/>
            <person name="Morin E."/>
            <person name="Murat C."/>
            <person name="Riley R."/>
            <person name="Ohm R."/>
            <person name="Sun H."/>
            <person name="Tunlid A."/>
            <person name="Henrissat B."/>
            <person name="Grigoriev I.V."/>
            <person name="Hibbett D.S."/>
            <person name="Martin F."/>
        </authorList>
    </citation>
    <scope>NUCLEOTIDE SEQUENCE [LARGE SCALE GENOMIC DNA]</scope>
    <source>
        <strain evidence="4">FD-334 SS-4</strain>
    </source>
</reference>
<dbReference type="SUPFAM" id="SSF52949">
    <property type="entry name" value="Macro domain-like"/>
    <property type="match status" value="1"/>
</dbReference>
<proteinExistence type="predicted"/>
<dbReference type="NCBIfam" id="NF001664">
    <property type="entry name" value="PRK00431.1-6"/>
    <property type="match status" value="1"/>
</dbReference>
<dbReference type="OrthoDB" id="6077599at2759"/>
<evidence type="ECO:0000313" key="3">
    <source>
        <dbReference type="EMBL" id="KJA22937.1"/>
    </source>
</evidence>
<dbReference type="OMA" id="AKWVIHT"/>
<feature type="region of interest" description="Disordered" evidence="1">
    <location>
        <begin position="240"/>
        <end position="266"/>
    </location>
</feature>
<feature type="region of interest" description="Disordered" evidence="1">
    <location>
        <begin position="1"/>
        <end position="33"/>
    </location>
</feature>
<dbReference type="EMBL" id="KN817546">
    <property type="protein sequence ID" value="KJA22937.1"/>
    <property type="molecule type" value="Genomic_DNA"/>
</dbReference>
<dbReference type="InterPro" id="IPR002589">
    <property type="entry name" value="Macro_dom"/>
</dbReference>
<dbReference type="PANTHER" id="PTHR11106:SF27">
    <property type="entry name" value="MACRO DOMAIN-CONTAINING PROTEIN"/>
    <property type="match status" value="1"/>
</dbReference>
<evidence type="ECO:0000256" key="1">
    <source>
        <dbReference type="SAM" id="MobiDB-lite"/>
    </source>
</evidence>
<keyword evidence="4" id="KW-1185">Reference proteome</keyword>
<name>A0A0D2L763_HYPSF</name>
<dbReference type="Gene3D" id="3.40.220.10">
    <property type="entry name" value="Leucine Aminopeptidase, subunit E, domain 1"/>
    <property type="match status" value="1"/>
</dbReference>
<gene>
    <name evidence="3" type="ORF">HYPSUDRAFT_201753</name>
</gene>
<dbReference type="AlphaFoldDB" id="A0A0D2L763"/>
<dbReference type="STRING" id="945553.A0A0D2L763"/>
<evidence type="ECO:0000313" key="4">
    <source>
        <dbReference type="Proteomes" id="UP000054270"/>
    </source>
</evidence>
<dbReference type="InterPro" id="IPR043472">
    <property type="entry name" value="Macro_dom-like"/>
</dbReference>
<evidence type="ECO:0000259" key="2">
    <source>
        <dbReference type="PROSITE" id="PS51154"/>
    </source>
</evidence>